<dbReference type="InterPro" id="IPR009061">
    <property type="entry name" value="DNA-bd_dom_put_sf"/>
</dbReference>
<gene>
    <name evidence="3" type="ORF">FYJ35_08515</name>
</gene>
<evidence type="ECO:0000313" key="3">
    <source>
        <dbReference type="EMBL" id="MSS15076.1"/>
    </source>
</evidence>
<dbReference type="PANTHER" id="PTHR30204:SF90">
    <property type="entry name" value="HTH-TYPE TRANSCRIPTIONAL ACTIVATOR MTA"/>
    <property type="match status" value="1"/>
</dbReference>
<dbReference type="GO" id="GO:0003677">
    <property type="term" value="F:DNA binding"/>
    <property type="evidence" value="ECO:0007669"/>
    <property type="project" value="UniProtKB-KW"/>
</dbReference>
<dbReference type="Proteomes" id="UP000481852">
    <property type="component" value="Unassembled WGS sequence"/>
</dbReference>
<organism evidence="3 4">
    <name type="scientific">Porcincola intestinalis</name>
    <dbReference type="NCBI Taxonomy" id="2606632"/>
    <lineage>
        <taxon>Bacteria</taxon>
        <taxon>Bacillati</taxon>
        <taxon>Bacillota</taxon>
        <taxon>Clostridia</taxon>
        <taxon>Lachnospirales</taxon>
        <taxon>Lachnospiraceae</taxon>
        <taxon>Porcincola</taxon>
    </lineage>
</organism>
<sequence length="129" mass="14965">MKSSIKEEMLFSVGEVCKQTGITRKTLFYYDKIGLLKPTERTRTQQFKRYDSGGLDRLRKILEYRKAGLNIAEIRHLLDDPDADRLRILNGAMQRLLDQKVGINQEIRNLEALVREEKTLTVPRGTVTE</sequence>
<proteinExistence type="predicted"/>
<dbReference type="GO" id="GO:0003700">
    <property type="term" value="F:DNA-binding transcription factor activity"/>
    <property type="evidence" value="ECO:0007669"/>
    <property type="project" value="InterPro"/>
</dbReference>
<keyword evidence="4" id="KW-1185">Reference proteome</keyword>
<evidence type="ECO:0000259" key="2">
    <source>
        <dbReference type="PROSITE" id="PS50937"/>
    </source>
</evidence>
<dbReference type="SMART" id="SM00422">
    <property type="entry name" value="HTH_MERR"/>
    <property type="match status" value="1"/>
</dbReference>
<comment type="caution">
    <text evidence="3">The sequence shown here is derived from an EMBL/GenBank/DDBJ whole genome shotgun (WGS) entry which is preliminary data.</text>
</comment>
<dbReference type="Gene3D" id="1.10.1660.10">
    <property type="match status" value="1"/>
</dbReference>
<name>A0A6L5X7X9_9FIRM</name>
<dbReference type="PROSITE" id="PS50937">
    <property type="entry name" value="HTH_MERR_2"/>
    <property type="match status" value="1"/>
</dbReference>
<dbReference type="Pfam" id="PF13411">
    <property type="entry name" value="MerR_1"/>
    <property type="match status" value="1"/>
</dbReference>
<dbReference type="PANTHER" id="PTHR30204">
    <property type="entry name" value="REDOX-CYCLING DRUG-SENSING TRANSCRIPTIONAL ACTIVATOR SOXR"/>
    <property type="match status" value="1"/>
</dbReference>
<evidence type="ECO:0000313" key="4">
    <source>
        <dbReference type="Proteomes" id="UP000481852"/>
    </source>
</evidence>
<dbReference type="InterPro" id="IPR047057">
    <property type="entry name" value="MerR_fam"/>
</dbReference>
<reference evidence="3 4" key="1">
    <citation type="submission" date="2019-08" db="EMBL/GenBank/DDBJ databases">
        <title>In-depth cultivation of the pig gut microbiome towards novel bacterial diversity and tailored functional studies.</title>
        <authorList>
            <person name="Wylensek D."/>
            <person name="Hitch T.C.A."/>
            <person name="Clavel T."/>
        </authorList>
    </citation>
    <scope>NUCLEOTIDE SEQUENCE [LARGE SCALE GENOMIC DNA]</scope>
    <source>
        <strain evidence="3 4">Oil+RF-744-WCA-WT-11</strain>
    </source>
</reference>
<protein>
    <submittedName>
        <fullName evidence="3">MerR family transcriptional regulator</fullName>
    </submittedName>
</protein>
<dbReference type="RefSeq" id="WP_154525554.1">
    <property type="nucleotide sequence ID" value="NZ_VULZ01000008.1"/>
</dbReference>
<keyword evidence="1" id="KW-0238">DNA-binding</keyword>
<evidence type="ECO:0000256" key="1">
    <source>
        <dbReference type="ARBA" id="ARBA00023125"/>
    </source>
</evidence>
<accession>A0A6L5X7X9</accession>
<dbReference type="EMBL" id="VULZ01000008">
    <property type="protein sequence ID" value="MSS15076.1"/>
    <property type="molecule type" value="Genomic_DNA"/>
</dbReference>
<dbReference type="SUPFAM" id="SSF46955">
    <property type="entry name" value="Putative DNA-binding domain"/>
    <property type="match status" value="1"/>
</dbReference>
<dbReference type="AlphaFoldDB" id="A0A6L5X7X9"/>
<feature type="domain" description="HTH merR-type" evidence="2">
    <location>
        <begin position="10"/>
        <end position="80"/>
    </location>
</feature>
<dbReference type="InterPro" id="IPR000551">
    <property type="entry name" value="MerR-type_HTH_dom"/>
</dbReference>